<evidence type="ECO:0000256" key="2">
    <source>
        <dbReference type="ARBA" id="ARBA00022723"/>
    </source>
</evidence>
<dbReference type="Gene3D" id="1.10.760.10">
    <property type="entry name" value="Cytochrome c-like domain"/>
    <property type="match status" value="1"/>
</dbReference>
<sequence>MTMRTSWWLLAAGSWLAGSMAVQAGAPWEERSAAIGAAGQTVAGRISGDALERLRAIGLELFKGEFTVNDGVGRPGATQAIVPTKRRHPAATEFNRTAGLDANACSGCHNKPIVGGAGDFVTNVFVSEGFESADFDTTDPQFSNERGTNHLFGAGLIELLAREMTADLQGARDKGLDDAARTGEVQAVRLVTKGVDFGRLTVHPDGIVDLDKLDGVDMDLVIRPFSQKGVMTSLRQFTVNAMNQHHGMEAVERFGGRWTGTADFDEDGRQDELADGDISALVAWQAGLEPPTTAVVEQAFAARAASGAHLFESYGCDSCHRQELPLSSLDFADPGPVDAAGTLNDGQVKQVATYDLASLPWAKTLKHNEKGEVLVPLFGDLKRHVMTDNRIDRFGNELLAQRFVDRNIFMTTELWGISSTAPYGHRNDITTLDEVILAHGGEARAARDAYADASKDDRADLIAFLKTLVIPQ</sequence>
<evidence type="ECO:0000313" key="7">
    <source>
        <dbReference type="EMBL" id="MBP1853090.1"/>
    </source>
</evidence>
<dbReference type="InterPro" id="IPR036909">
    <property type="entry name" value="Cyt_c-like_dom_sf"/>
</dbReference>
<evidence type="ECO:0000256" key="1">
    <source>
        <dbReference type="ARBA" id="ARBA00022617"/>
    </source>
</evidence>
<name>A0ABS4E578_9HYPH</name>
<dbReference type="EMBL" id="JAGGJU010000015">
    <property type="protein sequence ID" value="MBP1853090.1"/>
    <property type="molecule type" value="Genomic_DNA"/>
</dbReference>
<dbReference type="PROSITE" id="PS51007">
    <property type="entry name" value="CYTC"/>
    <property type="match status" value="1"/>
</dbReference>
<organism evidence="7 8">
    <name type="scientific">Rhizobium halophytocola</name>
    <dbReference type="NCBI Taxonomy" id="735519"/>
    <lineage>
        <taxon>Bacteria</taxon>
        <taxon>Pseudomonadati</taxon>
        <taxon>Pseudomonadota</taxon>
        <taxon>Alphaproteobacteria</taxon>
        <taxon>Hyphomicrobiales</taxon>
        <taxon>Rhizobiaceae</taxon>
        <taxon>Rhizobium/Agrobacterium group</taxon>
        <taxon>Rhizobium</taxon>
    </lineage>
</organism>
<evidence type="ECO:0000259" key="6">
    <source>
        <dbReference type="PROSITE" id="PS51007"/>
    </source>
</evidence>
<evidence type="ECO:0000256" key="4">
    <source>
        <dbReference type="PROSITE-ProRule" id="PRU00433"/>
    </source>
</evidence>
<dbReference type="InterPro" id="IPR010538">
    <property type="entry name" value="DHOR"/>
</dbReference>
<keyword evidence="7" id="KW-0575">Peroxidase</keyword>
<keyword evidence="3 4" id="KW-0408">Iron</keyword>
<dbReference type="Pfam" id="PF06537">
    <property type="entry name" value="DHOR"/>
    <property type="match status" value="1"/>
</dbReference>
<dbReference type="SUPFAM" id="SSF46626">
    <property type="entry name" value="Cytochrome c"/>
    <property type="match status" value="1"/>
</dbReference>
<dbReference type="GO" id="GO:0004601">
    <property type="term" value="F:peroxidase activity"/>
    <property type="evidence" value="ECO:0007669"/>
    <property type="project" value="UniProtKB-KW"/>
</dbReference>
<evidence type="ECO:0000256" key="3">
    <source>
        <dbReference type="ARBA" id="ARBA00023004"/>
    </source>
</evidence>
<proteinExistence type="predicted"/>
<accession>A0ABS4E578</accession>
<comment type="caution">
    <text evidence="7">The sequence shown here is derived from an EMBL/GenBank/DDBJ whole genome shotgun (WGS) entry which is preliminary data.</text>
</comment>
<evidence type="ECO:0000256" key="5">
    <source>
        <dbReference type="SAM" id="SignalP"/>
    </source>
</evidence>
<keyword evidence="7" id="KW-0560">Oxidoreductase</keyword>
<dbReference type="PANTHER" id="PTHR30600">
    <property type="entry name" value="CYTOCHROME C PEROXIDASE-RELATED"/>
    <property type="match status" value="1"/>
</dbReference>
<keyword evidence="5" id="KW-0732">Signal</keyword>
<keyword evidence="1 4" id="KW-0349">Heme</keyword>
<feature type="chain" id="PRO_5046193873" evidence="5">
    <location>
        <begin position="25"/>
        <end position="472"/>
    </location>
</feature>
<feature type="domain" description="Cytochrome c" evidence="6">
    <location>
        <begin position="302"/>
        <end position="469"/>
    </location>
</feature>
<evidence type="ECO:0000313" key="8">
    <source>
        <dbReference type="Proteomes" id="UP000759443"/>
    </source>
</evidence>
<dbReference type="InterPro" id="IPR051395">
    <property type="entry name" value="Cytochrome_c_Peroxidase/MauG"/>
</dbReference>
<gene>
    <name evidence="7" type="ORF">J2Z17_004549</name>
</gene>
<feature type="signal peptide" evidence="5">
    <location>
        <begin position="1"/>
        <end position="24"/>
    </location>
</feature>
<keyword evidence="2 4" id="KW-0479">Metal-binding</keyword>
<dbReference type="InterPro" id="IPR009056">
    <property type="entry name" value="Cyt_c-like_dom"/>
</dbReference>
<protein>
    <submittedName>
        <fullName evidence="7">Cytochrome c peroxidase</fullName>
    </submittedName>
</protein>
<keyword evidence="8" id="KW-1185">Reference proteome</keyword>
<reference evidence="7 8" key="1">
    <citation type="submission" date="2021-03" db="EMBL/GenBank/DDBJ databases">
        <title>Genomic Encyclopedia of Type Strains, Phase IV (KMG-IV): sequencing the most valuable type-strain genomes for metagenomic binning, comparative biology and taxonomic classification.</title>
        <authorList>
            <person name="Goeker M."/>
        </authorList>
    </citation>
    <scope>NUCLEOTIDE SEQUENCE [LARGE SCALE GENOMIC DNA]</scope>
    <source>
        <strain evidence="7 8">DSM 21600</strain>
    </source>
</reference>
<dbReference type="Proteomes" id="UP000759443">
    <property type="component" value="Unassembled WGS sequence"/>
</dbReference>
<dbReference type="RefSeq" id="WP_245224294.1">
    <property type="nucleotide sequence ID" value="NZ_JAGGJU010000015.1"/>
</dbReference>